<proteinExistence type="predicted"/>
<dbReference type="EC" id="1.17.99.6" evidence="10"/>
<dbReference type="PROSITE" id="PS51379">
    <property type="entry name" value="4FE4S_FER_2"/>
    <property type="match status" value="1"/>
</dbReference>
<reference evidence="10 11" key="1">
    <citation type="journal article" date="2021" name="Sci. Rep.">
        <title>The distribution of antibiotic resistance genes in chicken gut microbiota commensals.</title>
        <authorList>
            <person name="Juricova H."/>
            <person name="Matiasovicova J."/>
            <person name="Kubasova T."/>
            <person name="Cejkova D."/>
            <person name="Rychlik I."/>
        </authorList>
    </citation>
    <scope>NUCLEOTIDE SEQUENCE [LARGE SCALE GENOMIC DNA]</scope>
    <source>
        <strain evidence="10 11">An435</strain>
    </source>
</reference>
<dbReference type="RefSeq" id="WP_195963876.1">
    <property type="nucleotide sequence ID" value="NZ_JACJLL010000039.1"/>
</dbReference>
<dbReference type="NCBIfam" id="TIGR00276">
    <property type="entry name" value="tRNA epoxyqueuosine(34) reductase QueG"/>
    <property type="match status" value="1"/>
</dbReference>
<evidence type="ECO:0000256" key="2">
    <source>
        <dbReference type="ARBA" id="ARBA00022490"/>
    </source>
</evidence>
<evidence type="ECO:0000259" key="9">
    <source>
        <dbReference type="PROSITE" id="PS51379"/>
    </source>
</evidence>
<keyword evidence="6 10" id="KW-0560">Oxidoreductase</keyword>
<dbReference type="PANTHER" id="PTHR30002">
    <property type="entry name" value="EPOXYQUEUOSINE REDUCTASE"/>
    <property type="match status" value="1"/>
</dbReference>
<evidence type="ECO:0000256" key="6">
    <source>
        <dbReference type="ARBA" id="ARBA00023002"/>
    </source>
</evidence>
<dbReference type="InterPro" id="IPR004453">
    <property type="entry name" value="QueG"/>
</dbReference>
<keyword evidence="3" id="KW-0819">tRNA processing</keyword>
<dbReference type="PANTHER" id="PTHR30002:SF4">
    <property type="entry name" value="EPOXYQUEUOSINE REDUCTASE"/>
    <property type="match status" value="1"/>
</dbReference>
<dbReference type="Pfam" id="PF13484">
    <property type="entry name" value="Fer4_16"/>
    <property type="match status" value="1"/>
</dbReference>
<keyword evidence="11" id="KW-1185">Reference proteome</keyword>
<dbReference type="EMBL" id="JACJLL010000039">
    <property type="protein sequence ID" value="MBM6819254.1"/>
    <property type="molecule type" value="Genomic_DNA"/>
</dbReference>
<dbReference type="InterPro" id="IPR017896">
    <property type="entry name" value="4Fe4S_Fe-S-bd"/>
</dbReference>
<accession>A0ABS2FFW8</accession>
<dbReference type="Pfam" id="PF08331">
    <property type="entry name" value="QueG_DUF1730"/>
    <property type="match status" value="1"/>
</dbReference>
<name>A0ABS2FFW8_9CLOT</name>
<dbReference type="InterPro" id="IPR017900">
    <property type="entry name" value="4Fe4S_Fe_S_CS"/>
</dbReference>
<dbReference type="GO" id="GO:0052693">
    <property type="term" value="F:epoxyqueuosine reductase activity"/>
    <property type="evidence" value="ECO:0007669"/>
    <property type="project" value="UniProtKB-EC"/>
</dbReference>
<evidence type="ECO:0000256" key="4">
    <source>
        <dbReference type="ARBA" id="ARBA00022723"/>
    </source>
</evidence>
<dbReference type="Gene3D" id="3.30.70.20">
    <property type="match status" value="1"/>
</dbReference>
<evidence type="ECO:0000313" key="11">
    <source>
        <dbReference type="Proteomes" id="UP000767334"/>
    </source>
</evidence>
<evidence type="ECO:0000256" key="7">
    <source>
        <dbReference type="ARBA" id="ARBA00023004"/>
    </source>
</evidence>
<organism evidence="10 11">
    <name type="scientific">Clostridium saudiense</name>
    <dbReference type="NCBI Taxonomy" id="1414720"/>
    <lineage>
        <taxon>Bacteria</taxon>
        <taxon>Bacillati</taxon>
        <taxon>Bacillota</taxon>
        <taxon>Clostridia</taxon>
        <taxon>Eubacteriales</taxon>
        <taxon>Clostridiaceae</taxon>
        <taxon>Clostridium</taxon>
    </lineage>
</organism>
<feature type="domain" description="4Fe-4S ferredoxin-type" evidence="9">
    <location>
        <begin position="172"/>
        <end position="201"/>
    </location>
</feature>
<dbReference type="Proteomes" id="UP000767334">
    <property type="component" value="Unassembled WGS sequence"/>
</dbReference>
<gene>
    <name evidence="10" type="primary">queG</name>
    <name evidence="10" type="ORF">H6A19_07880</name>
</gene>
<evidence type="ECO:0000313" key="10">
    <source>
        <dbReference type="EMBL" id="MBM6819254.1"/>
    </source>
</evidence>
<dbReference type="PROSITE" id="PS00198">
    <property type="entry name" value="4FE4S_FER_1"/>
    <property type="match status" value="1"/>
</dbReference>
<comment type="caution">
    <text evidence="10">The sequence shown here is derived from an EMBL/GenBank/DDBJ whole genome shotgun (WGS) entry which is preliminary data.</text>
</comment>
<keyword evidence="2" id="KW-0963">Cytoplasm</keyword>
<evidence type="ECO:0000256" key="5">
    <source>
        <dbReference type="ARBA" id="ARBA00022785"/>
    </source>
</evidence>
<evidence type="ECO:0000256" key="1">
    <source>
        <dbReference type="ARBA" id="ARBA00022485"/>
    </source>
</evidence>
<protein>
    <submittedName>
        <fullName evidence="10">tRNA epoxyqueuosine(34) reductase QueG</fullName>
        <ecNumber evidence="10">1.17.99.6</ecNumber>
    </submittedName>
</protein>
<keyword evidence="1" id="KW-0004">4Fe-4S</keyword>
<keyword evidence="8" id="KW-0411">Iron-sulfur</keyword>
<sequence>MIKEELKEYCNSLNLDTIGFIKCRRFDELKEFYKYRKDMGLENEFEEADIEKRINPMWYMERGKTIISIAFPYLWVENNLENGFSKYTKGLDYHRVVKKYLDKVCEFIKSKGGEAISFVDSNTLPERYIAYLANIGFIGRNNMIITEKYGSYVFLGEIITDLELNSDEVRSFENIKEYKECGECNICYKECPTKSININKINPNICASYITQKKELTDIDIKLLKGKIFGCDMCQNRCPYNSYIHFSKFEEFKPLEFMCNLKSDIYADMNNKFFKENISRTSCGWRGKNVIKRNAIIKLHNEGENIERYKGDSPYINEYIERLK</sequence>
<keyword evidence="4" id="KW-0479">Metal-binding</keyword>
<evidence type="ECO:0000256" key="3">
    <source>
        <dbReference type="ARBA" id="ARBA00022694"/>
    </source>
</evidence>
<dbReference type="InterPro" id="IPR013542">
    <property type="entry name" value="QueG_DUF1730"/>
</dbReference>
<keyword evidence="5" id="KW-0671">Queuosine biosynthesis</keyword>
<evidence type="ECO:0000256" key="8">
    <source>
        <dbReference type="ARBA" id="ARBA00023014"/>
    </source>
</evidence>
<keyword evidence="7" id="KW-0408">Iron</keyword>
<dbReference type="SUPFAM" id="SSF46548">
    <property type="entry name" value="alpha-helical ferredoxin"/>
    <property type="match status" value="1"/>
</dbReference>